<evidence type="ECO:0000313" key="8">
    <source>
        <dbReference type="Proteomes" id="UP000570595"/>
    </source>
</evidence>
<evidence type="ECO:0000313" key="6">
    <source>
        <dbReference type="EMBL" id="KAF4666721.1"/>
    </source>
</evidence>
<comment type="similarity">
    <text evidence="3 4">Belongs to the peptidase T1A family.</text>
</comment>
<evidence type="ECO:0000313" key="7">
    <source>
        <dbReference type="EMBL" id="KAF4673185.1"/>
    </source>
</evidence>
<keyword evidence="2 3" id="KW-0647">Proteasome</keyword>
<dbReference type="EMBL" id="JABAHT010000067">
    <property type="protein sequence ID" value="KAF4666721.1"/>
    <property type="molecule type" value="Genomic_DNA"/>
</dbReference>
<dbReference type="Pfam" id="PF00227">
    <property type="entry name" value="Proteasome"/>
    <property type="match status" value="1"/>
</dbReference>
<evidence type="ECO:0000313" key="9">
    <source>
        <dbReference type="Proteomes" id="UP000572268"/>
    </source>
</evidence>
<proteinExistence type="inferred from homology"/>
<feature type="domain" description="Proteasome alpha-type subunits" evidence="5">
    <location>
        <begin position="4"/>
        <end position="26"/>
    </location>
</feature>
<dbReference type="EMBL" id="JABANN010000056">
    <property type="protein sequence ID" value="KAF4673185.1"/>
    <property type="molecule type" value="Genomic_DNA"/>
</dbReference>
<dbReference type="Proteomes" id="UP000572268">
    <property type="component" value="Unassembled WGS sequence"/>
</dbReference>
<dbReference type="AlphaFoldDB" id="A0A7J6M6L6"/>
<dbReference type="SUPFAM" id="SSF56235">
    <property type="entry name" value="N-terminal nucleophile aminohydrolases (Ntn hydrolases)"/>
    <property type="match status" value="1"/>
</dbReference>
<keyword evidence="1 4" id="KW-0963">Cytoplasm</keyword>
<dbReference type="InterPro" id="IPR023332">
    <property type="entry name" value="Proteasome_alpha-type"/>
</dbReference>
<dbReference type="Gene3D" id="3.60.20.10">
    <property type="entry name" value="Glutamine Phosphoribosylpyrophosphate, subunit 1, domain 1"/>
    <property type="match status" value="1"/>
</dbReference>
<dbReference type="PANTHER" id="PTHR11599">
    <property type="entry name" value="PROTEASOME SUBUNIT ALPHA/BETA"/>
    <property type="match status" value="1"/>
</dbReference>
<dbReference type="GO" id="GO:0019773">
    <property type="term" value="C:proteasome core complex, alpha-subunit complex"/>
    <property type="evidence" value="ECO:0007669"/>
    <property type="project" value="UniProtKB-UniRule"/>
</dbReference>
<dbReference type="FunFam" id="3.60.20.10:FF:000004">
    <property type="entry name" value="Proteasome subunit alpha type-4"/>
    <property type="match status" value="1"/>
</dbReference>
<dbReference type="GO" id="GO:0005737">
    <property type="term" value="C:cytoplasm"/>
    <property type="evidence" value="ECO:0007669"/>
    <property type="project" value="UniProtKB-SubCell"/>
</dbReference>
<dbReference type="Pfam" id="PF10584">
    <property type="entry name" value="Proteasome_A_N"/>
    <property type="match status" value="1"/>
</dbReference>
<keyword evidence="4" id="KW-0539">Nucleus</keyword>
<dbReference type="PROSITE" id="PS51475">
    <property type="entry name" value="PROTEASOME_ALPHA_2"/>
    <property type="match status" value="1"/>
</dbReference>
<evidence type="ECO:0000256" key="2">
    <source>
        <dbReference type="ARBA" id="ARBA00022942"/>
    </source>
</evidence>
<protein>
    <recommendedName>
        <fullName evidence="4">Proteasome subunit alpha type</fullName>
    </recommendedName>
</protein>
<dbReference type="InterPro" id="IPR050115">
    <property type="entry name" value="Proteasome_alpha"/>
</dbReference>
<dbReference type="Proteomes" id="UP000570595">
    <property type="component" value="Unassembled WGS sequence"/>
</dbReference>
<evidence type="ECO:0000256" key="3">
    <source>
        <dbReference type="PROSITE-ProRule" id="PRU00808"/>
    </source>
</evidence>
<dbReference type="GO" id="GO:0005634">
    <property type="term" value="C:nucleus"/>
    <property type="evidence" value="ECO:0007669"/>
    <property type="project" value="UniProtKB-SubCell"/>
</dbReference>
<evidence type="ECO:0000256" key="4">
    <source>
        <dbReference type="RuleBase" id="RU000551"/>
    </source>
</evidence>
<dbReference type="InterPro" id="IPR029055">
    <property type="entry name" value="Ntn_hydrolases_N"/>
</dbReference>
<dbReference type="GO" id="GO:0006511">
    <property type="term" value="P:ubiquitin-dependent protein catabolic process"/>
    <property type="evidence" value="ECO:0007669"/>
    <property type="project" value="InterPro"/>
</dbReference>
<dbReference type="PROSITE" id="PS00388">
    <property type="entry name" value="PROTEASOME_ALPHA_1"/>
    <property type="match status" value="1"/>
</dbReference>
<dbReference type="NCBIfam" id="NF003075">
    <property type="entry name" value="PRK03996.1"/>
    <property type="match status" value="1"/>
</dbReference>
<dbReference type="CDD" id="cd03755">
    <property type="entry name" value="proteasome_alpha_type_7"/>
    <property type="match status" value="1"/>
</dbReference>
<dbReference type="OrthoDB" id="431557at2759"/>
<accession>A0A7J6M6L6</accession>
<name>A0A7J6M6L6_PEROL</name>
<evidence type="ECO:0000259" key="5">
    <source>
        <dbReference type="PROSITE" id="PS00388"/>
    </source>
</evidence>
<organism evidence="6 8">
    <name type="scientific">Perkinsus olseni</name>
    <name type="common">Perkinsus atlanticus</name>
    <dbReference type="NCBI Taxonomy" id="32597"/>
    <lineage>
        <taxon>Eukaryota</taxon>
        <taxon>Sar</taxon>
        <taxon>Alveolata</taxon>
        <taxon>Perkinsozoa</taxon>
        <taxon>Perkinsea</taxon>
        <taxon>Perkinsida</taxon>
        <taxon>Perkinsidae</taxon>
        <taxon>Perkinsus</taxon>
    </lineage>
</organism>
<dbReference type="SMART" id="SM00948">
    <property type="entry name" value="Proteasome_A_N"/>
    <property type="match status" value="1"/>
</dbReference>
<evidence type="ECO:0000256" key="1">
    <source>
        <dbReference type="ARBA" id="ARBA00022490"/>
    </source>
</evidence>
<comment type="subunit">
    <text evidence="4">The 26S proteasome consists of a 20S proteasome core and two 19S regulatory subunits.</text>
</comment>
<sequence>MSGYDRAITVFSPDGHLFQVEYALEAVRKGTTAVGVRGKDTAVLAVERKAIPKLQDPRTVRKILKIDQHVVLAFAGLNADARVLANKARVECQSYRLNVEDQPTVDYVARYIAGVQQQYTYKGGARPFGISTLIIGQNENKRPQLYQTDPSGSFNSWKAAAIGRNSKTVTDYLEKNYKEDMAEQETIDMAIRALLEVVDPSGKNVEVCLMKPDGTLVMLEDTVVEDLCKSLDEGLEKARQQQQQQRA</sequence>
<comment type="subcellular location">
    <subcellularLocation>
        <location evidence="4">Cytoplasm</location>
    </subcellularLocation>
    <subcellularLocation>
        <location evidence="4">Nucleus</location>
    </subcellularLocation>
</comment>
<dbReference type="InterPro" id="IPR000426">
    <property type="entry name" value="Proteasome_asu_N"/>
</dbReference>
<comment type="caution">
    <text evidence="6">The sequence shown here is derived from an EMBL/GenBank/DDBJ whole genome shotgun (WGS) entry which is preliminary data.</text>
</comment>
<gene>
    <name evidence="6" type="primary">PSMA7</name>
    <name evidence="7" type="ORF">FOL46_007678</name>
    <name evidence="6" type="ORF">FOZ61_009298</name>
</gene>
<dbReference type="InterPro" id="IPR001353">
    <property type="entry name" value="Proteasome_sua/b"/>
</dbReference>
<reference evidence="8 9" key="1">
    <citation type="submission" date="2020-04" db="EMBL/GenBank/DDBJ databases">
        <title>Perkinsus olseni comparative genomics.</title>
        <authorList>
            <person name="Bogema D.R."/>
        </authorList>
    </citation>
    <scope>NUCLEOTIDE SEQUENCE [LARGE SCALE GENOMIC DNA]</scope>
    <source>
        <strain evidence="6">ATCC PRA-179</strain>
        <strain evidence="7">ATCC PRA-31</strain>
    </source>
</reference>